<evidence type="ECO:0000256" key="3">
    <source>
        <dbReference type="ARBA" id="ARBA00022723"/>
    </source>
</evidence>
<dbReference type="KEGG" id="dao:Desac_0991"/>
<dbReference type="GO" id="GO:0006508">
    <property type="term" value="P:proteolysis"/>
    <property type="evidence" value="ECO:0007669"/>
    <property type="project" value="UniProtKB-KW"/>
</dbReference>
<evidence type="ECO:0000256" key="4">
    <source>
        <dbReference type="ARBA" id="ARBA00022801"/>
    </source>
</evidence>
<dbReference type="RefSeq" id="WP_013705971.1">
    <property type="nucleotide sequence ID" value="NC_015388.1"/>
</dbReference>
<dbReference type="GO" id="GO:0008237">
    <property type="term" value="F:metallopeptidase activity"/>
    <property type="evidence" value="ECO:0007669"/>
    <property type="project" value="UniProtKB-KW"/>
</dbReference>
<dbReference type="SUPFAM" id="SSF55486">
    <property type="entry name" value="Metalloproteases ('zincins'), catalytic domain"/>
    <property type="match status" value="1"/>
</dbReference>
<accession>F2NC63</accession>
<dbReference type="OrthoDB" id="269208at2"/>
<keyword evidence="5" id="KW-0862">Zinc</keyword>
<dbReference type="PANTHER" id="PTHR15910">
    <property type="entry name" value="ARCHAEMETZINCIN"/>
    <property type="match status" value="1"/>
</dbReference>
<dbReference type="EMBL" id="CP002629">
    <property type="protein sequence ID" value="AEB08858.1"/>
    <property type="molecule type" value="Genomic_DNA"/>
</dbReference>
<protein>
    <submittedName>
        <fullName evidence="7">Peptidase zinc-dependent</fullName>
    </submittedName>
</protein>
<comment type="cofactor">
    <cofactor evidence="1">
        <name>Zn(2+)</name>
        <dbReference type="ChEBI" id="CHEBI:29105"/>
    </cofactor>
</comment>
<evidence type="ECO:0000313" key="8">
    <source>
        <dbReference type="Proteomes" id="UP000000483"/>
    </source>
</evidence>
<organism evidence="7 8">
    <name type="scientific">Desulfobacca acetoxidans (strain ATCC 700848 / DSM 11109 / ASRB2)</name>
    <dbReference type="NCBI Taxonomy" id="880072"/>
    <lineage>
        <taxon>Bacteria</taxon>
        <taxon>Pseudomonadati</taxon>
        <taxon>Thermodesulfobacteriota</taxon>
        <taxon>Desulfobaccia</taxon>
        <taxon>Desulfobaccales</taxon>
        <taxon>Desulfobaccaceae</taxon>
        <taxon>Desulfobacca</taxon>
    </lineage>
</organism>
<keyword evidence="3" id="KW-0479">Metal-binding</keyword>
<dbReference type="Proteomes" id="UP000000483">
    <property type="component" value="Chromosome"/>
</dbReference>
<dbReference type="InterPro" id="IPR024079">
    <property type="entry name" value="MetalloPept_cat_dom_sf"/>
</dbReference>
<evidence type="ECO:0000256" key="6">
    <source>
        <dbReference type="ARBA" id="ARBA00023049"/>
    </source>
</evidence>
<dbReference type="InterPro" id="IPR012091">
    <property type="entry name" value="Pept_M54_archaemetzncn_arc/bac"/>
</dbReference>
<dbReference type="InterPro" id="IPR012962">
    <property type="entry name" value="Pept_M54_archaemetzincn"/>
</dbReference>
<sequence>MMRHPFLGLVALGPVDPELLRYLGAVVKKFLHLPVKVLSPQPLPLRTYNVTRQQHNSTQILEELLSRTESPALRIVGVTPVDLYIPILTFVFGEAQLNGRAAVVSLFRLRGDPEGIQLPLSLVLTRLTKLTLHEVGHTFGLGHCQQKGCLMGFAANLEKLDQKNLAFCSYCQILLADYFRDHGLLRRLRRYEETHGPDAANQVLESVHRHRQ</sequence>
<dbReference type="PANTHER" id="PTHR15910:SF1">
    <property type="entry name" value="ARCHAEMETZINCIN-2"/>
    <property type="match status" value="1"/>
</dbReference>
<dbReference type="Gene3D" id="3.40.390.10">
    <property type="entry name" value="Collagenase (Catalytic Domain)"/>
    <property type="match status" value="1"/>
</dbReference>
<evidence type="ECO:0000256" key="1">
    <source>
        <dbReference type="ARBA" id="ARBA00001947"/>
    </source>
</evidence>
<dbReference type="HOGENOM" id="CLU_108521_2_0_7"/>
<dbReference type="NCBIfam" id="NF033823">
    <property type="entry name" value="archmetzin"/>
    <property type="match status" value="1"/>
</dbReference>
<keyword evidence="8" id="KW-1185">Reference proteome</keyword>
<dbReference type="Pfam" id="PF07998">
    <property type="entry name" value="Peptidase_M54"/>
    <property type="match status" value="1"/>
</dbReference>
<evidence type="ECO:0000313" key="7">
    <source>
        <dbReference type="EMBL" id="AEB08858.1"/>
    </source>
</evidence>
<dbReference type="STRING" id="880072.Desac_0991"/>
<reference evidence="7 8" key="1">
    <citation type="journal article" date="2011" name="Stand. Genomic Sci.">
        <title>Complete genome sequence of the acetate-degrading sulfate reducer Desulfobacca acetoxidans type strain (ASRB2).</title>
        <authorList>
            <person name="Goker M."/>
            <person name="Teshima H."/>
            <person name="Lapidus A."/>
            <person name="Nolan M."/>
            <person name="Lucas S."/>
            <person name="Hammon N."/>
            <person name="Deshpande S."/>
            <person name="Cheng J.F."/>
            <person name="Tapia R."/>
            <person name="Han C."/>
            <person name="Goodwin L."/>
            <person name="Pitluck S."/>
            <person name="Huntemann M."/>
            <person name="Liolios K."/>
            <person name="Ivanova N."/>
            <person name="Pagani I."/>
            <person name="Mavromatis K."/>
            <person name="Ovchinikova G."/>
            <person name="Pati A."/>
            <person name="Chen A."/>
            <person name="Palaniappan K."/>
            <person name="Land M."/>
            <person name="Hauser L."/>
            <person name="Brambilla E.M."/>
            <person name="Rohde M."/>
            <person name="Spring S."/>
            <person name="Detter J.C."/>
            <person name="Woyke T."/>
            <person name="Bristow J."/>
            <person name="Eisen J.A."/>
            <person name="Markowitz V."/>
            <person name="Hugenholtz P."/>
            <person name="Kyrpides N.C."/>
            <person name="Klenk H.P."/>
        </authorList>
    </citation>
    <scope>NUCLEOTIDE SEQUENCE [LARGE SCALE GENOMIC DNA]</scope>
    <source>
        <strain evidence="8">ATCC 700848 / DSM 11109 / ASRB2</strain>
    </source>
</reference>
<keyword evidence="4" id="KW-0378">Hydrolase</keyword>
<dbReference type="GO" id="GO:0008270">
    <property type="term" value="F:zinc ion binding"/>
    <property type="evidence" value="ECO:0007669"/>
    <property type="project" value="InterPro"/>
</dbReference>
<proteinExistence type="predicted"/>
<name>F2NC63_DESAR</name>
<evidence type="ECO:0000256" key="2">
    <source>
        <dbReference type="ARBA" id="ARBA00022670"/>
    </source>
</evidence>
<evidence type="ECO:0000256" key="5">
    <source>
        <dbReference type="ARBA" id="ARBA00022833"/>
    </source>
</evidence>
<dbReference type="AlphaFoldDB" id="F2NC63"/>
<gene>
    <name evidence="7" type="ordered locus">Desac_0991</name>
</gene>
<reference evidence="8" key="2">
    <citation type="submission" date="2011-03" db="EMBL/GenBank/DDBJ databases">
        <title>The complete genome of Desulfobacca acetoxidans DSM 11109.</title>
        <authorList>
            <consortium name="US DOE Joint Genome Institute (JGI-PGF)"/>
            <person name="Lucas S."/>
            <person name="Copeland A."/>
            <person name="Lapidus A."/>
            <person name="Bruce D."/>
            <person name="Goodwin L."/>
            <person name="Pitluck S."/>
            <person name="Peters L."/>
            <person name="Kyrpides N."/>
            <person name="Mavromatis K."/>
            <person name="Ivanova N."/>
            <person name="Ovchinnikova G."/>
            <person name="Teshima H."/>
            <person name="Detter J.C."/>
            <person name="Han C."/>
            <person name="Land M."/>
            <person name="Hauser L."/>
            <person name="Markowitz V."/>
            <person name="Cheng J.-F."/>
            <person name="Hugenholtz P."/>
            <person name="Woyke T."/>
            <person name="Wu D."/>
            <person name="Spring S."/>
            <person name="Schueler E."/>
            <person name="Brambilla E."/>
            <person name="Klenk H.-P."/>
            <person name="Eisen J.A."/>
        </authorList>
    </citation>
    <scope>NUCLEOTIDE SEQUENCE [LARGE SCALE GENOMIC DNA]</scope>
    <source>
        <strain evidence="8">ATCC 700848 / DSM 11109 / ASRB2</strain>
    </source>
</reference>
<dbReference type="CDD" id="cd11375">
    <property type="entry name" value="Peptidase_M54"/>
    <property type="match status" value="1"/>
</dbReference>
<dbReference type="eggNOG" id="COG1913">
    <property type="taxonomic scope" value="Bacteria"/>
</dbReference>
<keyword evidence="2" id="KW-0645">Protease</keyword>
<keyword evidence="6" id="KW-0482">Metalloprotease</keyword>